<dbReference type="EMBL" id="UFAJ01000279">
    <property type="protein sequence ID" value="SSD60136.1"/>
    <property type="molecule type" value="Genomic_DNA"/>
</dbReference>
<sequence length="1539" mass="174846">MDKKRKIRLKTFSGITPINNLSTIKPKKKCLIPNDTSSSTHHTLDRYAKARKELSLVSKGGIIEHDEDEDIMISYDQQKSPKKKDLYLEPSTSELADDNTNDAIDDTTNNTDANSNSNVLITDHNDLNASTAIKITEDNSYEKLKEGNFTVTSPQSFKRRRKQSSNDNESKLSVFPNDSRRIADTNHNINSTTVPISNPNDTGTTKVINLTTVIDELQIFYSASSVKLHKQNDSPIILVLKTLSKGNTFISIQNDSISVLNDDITKTTGEPVTYNEGDYIFKKDGLYIDIKRDLQVAYFDQDFSCCGLILTRNKEIEIDAISDKITGKTVRCNRILFKTILQTENIQKLMKTIESNNIHTIQKFDYVLIDQIFSNLAQEANNDSNNNHLINRRLKFLSKQHNSLMKSSGNLYHVRSGRADKNPTTNSNNINTTASGVTKIHVPKTLEPSSFYDNKESLKPPTVSLSSLNHNAAATRSSMRTESLLSHSPVGTRISSSNTTQGRAISLDKDTNEVRNKHGIDGMFNNKNKSAVSRDRDSERETPINFGKDLKYTFFDGQTMRVTNKDFQCLFNSDWLNDSLTDFFMKYFVEQSVKNEFIDLKDVYVFSSFFYTKLLACKNDFDAVNKWVNNIDLSQKKYILLPINVNCHWFGCLVYNYAKVIRSATVNNLEEKDNGIRQENKNTSREINKDISGNDIDTCEEKGAQQKNAIPTEDTRSLSNGNGNNNKSQEKMGEETPGGQEQQTLIVNKDGTTDTNITDDTGKEKAKSTIDAEGDLHILIASEKPENDSTKQFLRTLRAATKKVTLKSKQDKKSSLPSTSDIAEKLRISKLPFVTIIIYDSLRQHHSNDIEPVKQFLLQYARFKSGVILEKSQLKINNSHVPVQPNMNDCGVHLIMNTKVFLTKPAETLQLWSDTRARGNINRLKIRENNLRIDNYFGKDERKYSRKFLRDELLKLKDSKQERSDNETELDSIKREEEDEDDIEIIDPAEHKKEQIYGTEDKKSTTEDEQENKDIITNSSQMPTERYNKQQLLREGEQQNDNRNIEESLKKNENNNHLPLVDRQPSTNKVDDDKVSIRDATDSKDYHEPLSLADRNVYPDIITMEHTKSEDAHNKYLEGTGTVHMDSPTKGMRTNLLKDNKNEERHVYGFLKDLDAELKSPEKPISILNNQSTKSKISTNPNSIVRSNRVENIFSVIDNRHSEDDNKALYKDVDTNTLSGKKDSDNYEHYSSKRLQKRLVHSDRLEYFQSNSNESGLKTRRSLISSINLDDISDNDFSTSFDDEHGTNKANGNYEDIDMRSNNTGSDVNEDGLMMNGNESVIQKPFGKKTTSTNSPYFNKFEDISKFSNSIDYDDDLHTASVSPSMFSTLVRGSKSKIRGKEAFKGYSKQNVIDIDDNNLKGNIKNLLKRKMEYSEDSTGKLNMASKNDNSDIEYSEKFTHLNLKHTYINGTKQPASSSSSLDKSSLVSGRTGNFYTSRRKNGLQRSSKINLRQYVRTPPENPNGEEKKGPMFRSSSSTSSPDNLIQVSDNEDDVQIIH</sequence>
<feature type="compositionally biased region" description="Low complexity" evidence="6">
    <location>
        <begin position="1457"/>
        <end position="1469"/>
    </location>
</feature>
<dbReference type="VEuPathDB" id="FungiDB:SCODWIG_01897"/>
<feature type="compositionally biased region" description="Basic and acidic residues" evidence="6">
    <location>
        <begin position="1069"/>
        <end position="1088"/>
    </location>
</feature>
<protein>
    <recommendedName>
        <fullName evidence="7">Ubiquitin-like protease family profile domain-containing protein</fullName>
    </recommendedName>
</protein>
<feature type="region of interest" description="Disordered" evidence="6">
    <location>
        <begin position="93"/>
        <end position="117"/>
    </location>
</feature>
<dbReference type="GO" id="GO:0005634">
    <property type="term" value="C:nucleus"/>
    <property type="evidence" value="ECO:0007669"/>
    <property type="project" value="TreeGrafter"/>
</dbReference>
<comment type="similarity">
    <text evidence="1">Belongs to the peptidase C48 family.</text>
</comment>
<feature type="compositionally biased region" description="Acidic residues" evidence="6">
    <location>
        <begin position="1530"/>
        <end position="1539"/>
    </location>
</feature>
<dbReference type="InterPro" id="IPR051947">
    <property type="entry name" value="Sentrin-specific_protease"/>
</dbReference>
<evidence type="ECO:0000256" key="3">
    <source>
        <dbReference type="ARBA" id="ARBA00022670"/>
    </source>
</evidence>
<dbReference type="GO" id="GO:0016926">
    <property type="term" value="P:protein desumoylation"/>
    <property type="evidence" value="ECO:0007669"/>
    <property type="project" value="TreeGrafter"/>
</dbReference>
<feature type="compositionally biased region" description="Acidic residues" evidence="6">
    <location>
        <begin position="95"/>
        <end position="105"/>
    </location>
</feature>
<keyword evidence="9" id="KW-1185">Reference proteome</keyword>
<feature type="domain" description="Ubiquitin-like protease family profile" evidence="7">
    <location>
        <begin position="560"/>
        <end position="901"/>
    </location>
</feature>
<evidence type="ECO:0000259" key="7">
    <source>
        <dbReference type="PROSITE" id="PS50600"/>
    </source>
</evidence>
<feature type="region of interest" description="Disordered" evidence="6">
    <location>
        <begin position="472"/>
        <end position="502"/>
    </location>
</feature>
<proteinExistence type="inferred from homology"/>
<evidence type="ECO:0000256" key="2">
    <source>
        <dbReference type="ARBA" id="ARBA00022553"/>
    </source>
</evidence>
<dbReference type="InterPro" id="IPR003653">
    <property type="entry name" value="Peptidase_C48_C"/>
</dbReference>
<evidence type="ECO:0000256" key="4">
    <source>
        <dbReference type="ARBA" id="ARBA00022786"/>
    </source>
</evidence>
<keyword evidence="4" id="KW-0833">Ubl conjugation pathway</keyword>
<dbReference type="GO" id="GO:0005737">
    <property type="term" value="C:cytoplasm"/>
    <property type="evidence" value="ECO:0007669"/>
    <property type="project" value="TreeGrafter"/>
</dbReference>
<accession>A0A376B605</accession>
<dbReference type="SUPFAM" id="SSF54001">
    <property type="entry name" value="Cysteine proteinases"/>
    <property type="match status" value="1"/>
</dbReference>
<evidence type="ECO:0000313" key="8">
    <source>
        <dbReference type="EMBL" id="SSD60136.1"/>
    </source>
</evidence>
<keyword evidence="2" id="KW-0597">Phosphoprotein</keyword>
<feature type="region of interest" description="Disordered" evidence="6">
    <location>
        <begin position="1049"/>
        <end position="1088"/>
    </location>
</feature>
<name>A0A376B605_9ASCO</name>
<dbReference type="Pfam" id="PF02902">
    <property type="entry name" value="Peptidase_C48"/>
    <property type="match status" value="2"/>
</dbReference>
<feature type="compositionally biased region" description="Basic and acidic residues" evidence="6">
    <location>
        <begin position="677"/>
        <end position="689"/>
    </location>
</feature>
<dbReference type="GO" id="GO:0006508">
    <property type="term" value="P:proteolysis"/>
    <property type="evidence" value="ECO:0007669"/>
    <property type="project" value="UniProtKB-KW"/>
</dbReference>
<feature type="region of interest" description="Disordered" evidence="6">
    <location>
        <begin position="153"/>
        <end position="201"/>
    </location>
</feature>
<gene>
    <name evidence="8" type="ORF">SCODWIG_01897</name>
</gene>
<feature type="region of interest" description="Disordered" evidence="6">
    <location>
        <begin position="516"/>
        <end position="538"/>
    </location>
</feature>
<dbReference type="GO" id="GO:0070139">
    <property type="term" value="F:SUMO-specific endopeptidase activity"/>
    <property type="evidence" value="ECO:0007669"/>
    <property type="project" value="TreeGrafter"/>
</dbReference>
<evidence type="ECO:0000256" key="6">
    <source>
        <dbReference type="SAM" id="MobiDB-lite"/>
    </source>
</evidence>
<feature type="compositionally biased region" description="Basic and acidic residues" evidence="6">
    <location>
        <begin position="960"/>
        <end position="976"/>
    </location>
</feature>
<feature type="region of interest" description="Disordered" evidence="6">
    <location>
        <begin position="1283"/>
        <end position="1302"/>
    </location>
</feature>
<keyword evidence="3" id="KW-0645">Protease</keyword>
<dbReference type="Gene3D" id="3.40.395.10">
    <property type="entry name" value="Adenoviral Proteinase, Chain A"/>
    <property type="match status" value="2"/>
</dbReference>
<feature type="compositionally biased region" description="Basic and acidic residues" evidence="6">
    <location>
        <begin position="760"/>
        <end position="769"/>
    </location>
</feature>
<feature type="compositionally biased region" description="Low complexity" evidence="6">
    <location>
        <begin position="748"/>
        <end position="759"/>
    </location>
</feature>
<feature type="compositionally biased region" description="Acidic residues" evidence="6">
    <location>
        <begin position="977"/>
        <end position="987"/>
    </location>
</feature>
<evidence type="ECO:0000313" key="9">
    <source>
        <dbReference type="Proteomes" id="UP000262825"/>
    </source>
</evidence>
<feature type="region of interest" description="Disordered" evidence="6">
    <location>
        <begin position="960"/>
        <end position="1025"/>
    </location>
</feature>
<dbReference type="PROSITE" id="PS50600">
    <property type="entry name" value="ULP_PROTEASE"/>
    <property type="match status" value="1"/>
</dbReference>
<feature type="compositionally biased region" description="Polar residues" evidence="6">
    <location>
        <begin position="493"/>
        <end position="502"/>
    </location>
</feature>
<feature type="compositionally biased region" description="Low complexity" evidence="6">
    <location>
        <begin position="106"/>
        <end position="117"/>
    </location>
</feature>
<dbReference type="Proteomes" id="UP000262825">
    <property type="component" value="Unassembled WGS sequence"/>
</dbReference>
<dbReference type="PANTHER" id="PTHR46896:SF3">
    <property type="entry name" value="FI06413P-RELATED"/>
    <property type="match status" value="1"/>
</dbReference>
<dbReference type="InterPro" id="IPR038765">
    <property type="entry name" value="Papain-like_cys_pep_sf"/>
</dbReference>
<dbReference type="OrthoDB" id="442460at2759"/>
<feature type="compositionally biased region" description="Polar residues" evidence="6">
    <location>
        <begin position="185"/>
        <end position="201"/>
    </location>
</feature>
<reference evidence="9" key="1">
    <citation type="submission" date="2018-06" db="EMBL/GenBank/DDBJ databases">
        <authorList>
            <person name="Guldener U."/>
        </authorList>
    </citation>
    <scope>NUCLEOTIDE SEQUENCE [LARGE SCALE GENOMIC DNA]</scope>
    <source>
        <strain evidence="9">UTAD17</strain>
    </source>
</reference>
<feature type="region of interest" description="Disordered" evidence="6">
    <location>
        <begin position="677"/>
        <end position="769"/>
    </location>
</feature>
<dbReference type="PANTHER" id="PTHR46896">
    <property type="entry name" value="SENTRIN-SPECIFIC PROTEASE"/>
    <property type="match status" value="1"/>
</dbReference>
<feature type="region of interest" description="Disordered" evidence="6">
    <location>
        <begin position="1451"/>
        <end position="1539"/>
    </location>
</feature>
<organism evidence="8 9">
    <name type="scientific">Saccharomycodes ludwigii</name>
    <dbReference type="NCBI Taxonomy" id="36035"/>
    <lineage>
        <taxon>Eukaryota</taxon>
        <taxon>Fungi</taxon>
        <taxon>Dikarya</taxon>
        <taxon>Ascomycota</taxon>
        <taxon>Saccharomycotina</taxon>
        <taxon>Saccharomycetes</taxon>
        <taxon>Saccharomycodales</taxon>
        <taxon>Saccharomycodaceae</taxon>
        <taxon>Saccharomycodes</taxon>
    </lineage>
</organism>
<feature type="compositionally biased region" description="Polar residues" evidence="6">
    <location>
        <begin position="472"/>
        <end position="486"/>
    </location>
</feature>
<evidence type="ECO:0000256" key="1">
    <source>
        <dbReference type="ARBA" id="ARBA00005234"/>
    </source>
</evidence>
<evidence type="ECO:0000256" key="5">
    <source>
        <dbReference type="ARBA" id="ARBA00022801"/>
    </source>
</evidence>
<feature type="compositionally biased region" description="Basic and acidic residues" evidence="6">
    <location>
        <begin position="988"/>
        <end position="1006"/>
    </location>
</feature>
<keyword evidence="5" id="KW-0378">Hydrolase</keyword>